<evidence type="ECO:0000256" key="5">
    <source>
        <dbReference type="ARBA" id="ARBA00022793"/>
    </source>
</evidence>
<keyword evidence="7 9" id="KW-0057">Aromatic amino acid biosynthesis</keyword>
<dbReference type="Gene3D" id="3.20.20.70">
    <property type="entry name" value="Aldolase class I"/>
    <property type="match status" value="1"/>
</dbReference>
<accession>A0A239VNR3</accession>
<feature type="domain" description="Indole-3-glycerol phosphate synthase" evidence="10">
    <location>
        <begin position="12"/>
        <end position="265"/>
    </location>
</feature>
<dbReference type="EC" id="4.1.1.48" evidence="9"/>
<organism evidence="11 12">
    <name type="scientific">Dermatophilus congolensis</name>
    <dbReference type="NCBI Taxonomy" id="1863"/>
    <lineage>
        <taxon>Bacteria</taxon>
        <taxon>Bacillati</taxon>
        <taxon>Actinomycetota</taxon>
        <taxon>Actinomycetes</taxon>
        <taxon>Micrococcales</taxon>
        <taxon>Dermatophilaceae</taxon>
        <taxon>Dermatophilus</taxon>
    </lineage>
</organism>
<dbReference type="InterPro" id="IPR013785">
    <property type="entry name" value="Aldolase_TIM"/>
</dbReference>
<dbReference type="Proteomes" id="UP000242637">
    <property type="component" value="Chromosome 1"/>
</dbReference>
<dbReference type="InterPro" id="IPR013798">
    <property type="entry name" value="Indole-3-glycerol_P_synth_dom"/>
</dbReference>
<evidence type="ECO:0000256" key="4">
    <source>
        <dbReference type="ARBA" id="ARBA00022605"/>
    </source>
</evidence>
<dbReference type="FunFam" id="3.20.20.70:FF:000024">
    <property type="entry name" value="Indole-3-glycerol phosphate synthase"/>
    <property type="match status" value="1"/>
</dbReference>
<keyword evidence="4 9" id="KW-0028">Amino-acid biosynthesis</keyword>
<proteinExistence type="inferred from homology"/>
<evidence type="ECO:0000256" key="3">
    <source>
        <dbReference type="ARBA" id="ARBA00008737"/>
    </source>
</evidence>
<evidence type="ECO:0000256" key="8">
    <source>
        <dbReference type="ARBA" id="ARBA00023239"/>
    </source>
</evidence>
<dbReference type="HAMAP" id="MF_00134_A">
    <property type="entry name" value="IGPS_A"/>
    <property type="match status" value="1"/>
</dbReference>
<dbReference type="STRING" id="1121387.GCA_000429885_00190"/>
<dbReference type="PROSITE" id="PS00614">
    <property type="entry name" value="IGPS"/>
    <property type="match status" value="1"/>
</dbReference>
<dbReference type="SUPFAM" id="SSF51366">
    <property type="entry name" value="Ribulose-phoshate binding barrel"/>
    <property type="match status" value="1"/>
</dbReference>
<protein>
    <recommendedName>
        <fullName evidence="9">Indole-3-glycerol phosphate synthase</fullName>
        <shortName evidence="9">IGPS</shortName>
        <ecNumber evidence="9">4.1.1.48</ecNumber>
    </recommendedName>
</protein>
<dbReference type="AlphaFoldDB" id="A0A239VNR3"/>
<evidence type="ECO:0000256" key="2">
    <source>
        <dbReference type="ARBA" id="ARBA00004696"/>
    </source>
</evidence>
<gene>
    <name evidence="9 11" type="primary">trpC</name>
    <name evidence="11" type="ORF">SAMEA4475696_01820</name>
</gene>
<dbReference type="NCBIfam" id="NF001377">
    <property type="entry name" value="PRK00278.2-4"/>
    <property type="match status" value="1"/>
</dbReference>
<dbReference type="Pfam" id="PF00218">
    <property type="entry name" value="IGPS"/>
    <property type="match status" value="1"/>
</dbReference>
<reference evidence="11 12" key="1">
    <citation type="submission" date="2017-06" db="EMBL/GenBank/DDBJ databases">
        <authorList>
            <consortium name="Pathogen Informatics"/>
        </authorList>
    </citation>
    <scope>NUCLEOTIDE SEQUENCE [LARGE SCALE GENOMIC DNA]</scope>
    <source>
        <strain evidence="11 12">NCTC13039</strain>
    </source>
</reference>
<evidence type="ECO:0000259" key="10">
    <source>
        <dbReference type="Pfam" id="PF00218"/>
    </source>
</evidence>
<dbReference type="GO" id="GO:0004425">
    <property type="term" value="F:indole-3-glycerol-phosphate synthase activity"/>
    <property type="evidence" value="ECO:0007669"/>
    <property type="project" value="UniProtKB-UniRule"/>
</dbReference>
<evidence type="ECO:0000256" key="9">
    <source>
        <dbReference type="HAMAP-Rule" id="MF_00134"/>
    </source>
</evidence>
<evidence type="ECO:0000256" key="7">
    <source>
        <dbReference type="ARBA" id="ARBA00023141"/>
    </source>
</evidence>
<dbReference type="GO" id="GO:0004640">
    <property type="term" value="F:phosphoribosylanthranilate isomerase activity"/>
    <property type="evidence" value="ECO:0007669"/>
    <property type="project" value="TreeGrafter"/>
</dbReference>
<dbReference type="UniPathway" id="UPA00035">
    <property type="reaction ID" value="UER00043"/>
</dbReference>
<dbReference type="HAMAP" id="MF_00134_B">
    <property type="entry name" value="IGPS_B"/>
    <property type="match status" value="1"/>
</dbReference>
<evidence type="ECO:0000313" key="12">
    <source>
        <dbReference type="Proteomes" id="UP000242637"/>
    </source>
</evidence>
<evidence type="ECO:0000256" key="6">
    <source>
        <dbReference type="ARBA" id="ARBA00022822"/>
    </source>
</evidence>
<sequence length="280" mass="29302">MTTTLSRVGTVLDEIIAGVVEDLAERKRAVSLEELKDVAASRDSALNAEAALRGDGNGVAVIAEVKRSSPSKGALAAIADPAALAVEYESGGASMVSVLTEQRRFGGSLADLEAVRARVDVPLLRKDFVVDPYQLWEARAYGADAVLLIVAALEQEQLISLVERTHSLGMTALVEVHDEVECERAVIAGARVVGVNNRNLKTLKVDRGTFARVVSAVPSGVVKVAESGVRGPYDVMDFVRDGADAVLVGEALVTGGDPRGAVRDLVAAGAHPSTQGKIGR</sequence>
<keyword evidence="5 9" id="KW-0210">Decarboxylase</keyword>
<comment type="similarity">
    <text evidence="3 9">Belongs to the TrpC family.</text>
</comment>
<dbReference type="InterPro" id="IPR011060">
    <property type="entry name" value="RibuloseP-bd_barrel"/>
</dbReference>
<dbReference type="KEGG" id="dco:SAMEA4475696_1820"/>
<comment type="pathway">
    <text evidence="2 9">Amino-acid biosynthesis; L-tryptophan biosynthesis; L-tryptophan from chorismate: step 4/5.</text>
</comment>
<dbReference type="NCBIfam" id="NF001369">
    <property type="entry name" value="PRK00278.1-1"/>
    <property type="match status" value="1"/>
</dbReference>
<keyword evidence="6 9" id="KW-0822">Tryptophan biosynthesis</keyword>
<dbReference type="PANTHER" id="PTHR22854:SF2">
    <property type="entry name" value="INDOLE-3-GLYCEROL-PHOSPHATE SYNTHASE"/>
    <property type="match status" value="1"/>
</dbReference>
<dbReference type="InterPro" id="IPR045186">
    <property type="entry name" value="Indole-3-glycerol_P_synth"/>
</dbReference>
<dbReference type="EMBL" id="LT906453">
    <property type="protein sequence ID" value="SNV23469.1"/>
    <property type="molecule type" value="Genomic_DNA"/>
</dbReference>
<evidence type="ECO:0000313" key="11">
    <source>
        <dbReference type="EMBL" id="SNV23469.1"/>
    </source>
</evidence>
<keyword evidence="12" id="KW-1185">Reference proteome</keyword>
<evidence type="ECO:0000256" key="1">
    <source>
        <dbReference type="ARBA" id="ARBA00001633"/>
    </source>
</evidence>
<name>A0A239VNR3_9MICO</name>
<keyword evidence="8 9" id="KW-0456">Lyase</keyword>
<dbReference type="InterPro" id="IPR001468">
    <property type="entry name" value="Indole-3-GlycerolPSynthase_CS"/>
</dbReference>
<dbReference type="PANTHER" id="PTHR22854">
    <property type="entry name" value="TRYPTOPHAN BIOSYNTHESIS PROTEIN"/>
    <property type="match status" value="1"/>
</dbReference>
<comment type="catalytic activity">
    <reaction evidence="1 9">
        <text>1-(2-carboxyphenylamino)-1-deoxy-D-ribulose 5-phosphate + H(+) = (1S,2R)-1-C-(indol-3-yl)glycerol 3-phosphate + CO2 + H2O</text>
        <dbReference type="Rhea" id="RHEA:23476"/>
        <dbReference type="ChEBI" id="CHEBI:15377"/>
        <dbReference type="ChEBI" id="CHEBI:15378"/>
        <dbReference type="ChEBI" id="CHEBI:16526"/>
        <dbReference type="ChEBI" id="CHEBI:58613"/>
        <dbReference type="ChEBI" id="CHEBI:58866"/>
        <dbReference type="EC" id="4.1.1.48"/>
    </reaction>
</comment>
<dbReference type="CDD" id="cd00331">
    <property type="entry name" value="IGPS"/>
    <property type="match status" value="1"/>
</dbReference>
<dbReference type="GO" id="GO:0000162">
    <property type="term" value="P:L-tryptophan biosynthetic process"/>
    <property type="evidence" value="ECO:0007669"/>
    <property type="project" value="UniProtKB-UniRule"/>
</dbReference>